<name>A0AAV2KSJ4_KNICA</name>
<evidence type="ECO:0000313" key="2">
    <source>
        <dbReference type="Proteomes" id="UP001497482"/>
    </source>
</evidence>
<keyword evidence="2" id="KW-1185">Reference proteome</keyword>
<sequence length="137" mass="15373">MPCAAAIAVSRTEGQNCSLPLCVTEGTVVSFRLEDTGRYECFALVTTGENKKQHVMCYIDLNVTKLSPEEKQTQDNDKGQDHSQGLDVVVVVEWEWFWVVVLPSVLLICAFCKRNINLWQQISKQPNTPLTSENPLS</sequence>
<dbReference type="Proteomes" id="UP001497482">
    <property type="component" value="Chromosome 19"/>
</dbReference>
<protein>
    <submittedName>
        <fullName evidence="1">Uncharacterized protein</fullName>
    </submittedName>
</protein>
<gene>
    <name evidence="1" type="ORF">KC01_LOCUS20450</name>
</gene>
<evidence type="ECO:0000313" key="1">
    <source>
        <dbReference type="EMBL" id="CAL1591030.1"/>
    </source>
</evidence>
<reference evidence="1 2" key="1">
    <citation type="submission" date="2024-04" db="EMBL/GenBank/DDBJ databases">
        <authorList>
            <person name="Waldvogel A.-M."/>
            <person name="Schoenle A."/>
        </authorList>
    </citation>
    <scope>NUCLEOTIDE SEQUENCE [LARGE SCALE GENOMIC DNA]</scope>
</reference>
<dbReference type="AlphaFoldDB" id="A0AAV2KSJ4"/>
<organism evidence="1 2">
    <name type="scientific">Knipowitschia caucasica</name>
    <name type="common">Caucasian dwarf goby</name>
    <name type="synonym">Pomatoschistus caucasicus</name>
    <dbReference type="NCBI Taxonomy" id="637954"/>
    <lineage>
        <taxon>Eukaryota</taxon>
        <taxon>Metazoa</taxon>
        <taxon>Chordata</taxon>
        <taxon>Craniata</taxon>
        <taxon>Vertebrata</taxon>
        <taxon>Euteleostomi</taxon>
        <taxon>Actinopterygii</taxon>
        <taxon>Neopterygii</taxon>
        <taxon>Teleostei</taxon>
        <taxon>Neoteleostei</taxon>
        <taxon>Acanthomorphata</taxon>
        <taxon>Gobiaria</taxon>
        <taxon>Gobiiformes</taxon>
        <taxon>Gobioidei</taxon>
        <taxon>Gobiidae</taxon>
        <taxon>Gobiinae</taxon>
        <taxon>Knipowitschia</taxon>
    </lineage>
</organism>
<accession>A0AAV2KSJ4</accession>
<dbReference type="EMBL" id="OZ035841">
    <property type="protein sequence ID" value="CAL1591030.1"/>
    <property type="molecule type" value="Genomic_DNA"/>
</dbReference>
<proteinExistence type="predicted"/>